<gene>
    <name evidence="1" type="ORF">OCBIM_22017560mg</name>
</gene>
<dbReference type="AlphaFoldDB" id="A0A0L8HD55"/>
<dbReference type="EMBL" id="KQ418506">
    <property type="protein sequence ID" value="KOF87029.1"/>
    <property type="molecule type" value="Genomic_DNA"/>
</dbReference>
<protein>
    <submittedName>
        <fullName evidence="1">Uncharacterized protein</fullName>
    </submittedName>
</protein>
<proteinExistence type="predicted"/>
<evidence type="ECO:0000313" key="1">
    <source>
        <dbReference type="EMBL" id="KOF87029.1"/>
    </source>
</evidence>
<accession>A0A0L8HD55</accession>
<name>A0A0L8HD55_OCTBM</name>
<reference evidence="1" key="1">
    <citation type="submission" date="2015-07" db="EMBL/GenBank/DDBJ databases">
        <title>MeaNS - Measles Nucleotide Surveillance Program.</title>
        <authorList>
            <person name="Tran T."/>
            <person name="Druce J."/>
        </authorList>
    </citation>
    <scope>NUCLEOTIDE SEQUENCE</scope>
    <source>
        <strain evidence="1">UCB-OBI-ISO-001</strain>
        <tissue evidence="1">Gonad</tissue>
    </source>
</reference>
<sequence>MIYIYSLQILSLNSHHFEMYNSSKFEILSKGKSVLQTHRMSQFSCFKRQEKEKTTKT</sequence>
<organism evidence="1">
    <name type="scientific">Octopus bimaculoides</name>
    <name type="common">California two-spotted octopus</name>
    <dbReference type="NCBI Taxonomy" id="37653"/>
    <lineage>
        <taxon>Eukaryota</taxon>
        <taxon>Metazoa</taxon>
        <taxon>Spiralia</taxon>
        <taxon>Lophotrochozoa</taxon>
        <taxon>Mollusca</taxon>
        <taxon>Cephalopoda</taxon>
        <taxon>Coleoidea</taxon>
        <taxon>Octopodiformes</taxon>
        <taxon>Octopoda</taxon>
        <taxon>Incirrata</taxon>
        <taxon>Octopodidae</taxon>
        <taxon>Octopus</taxon>
    </lineage>
</organism>